<keyword evidence="1" id="KW-0378">Hydrolase</keyword>
<reference evidence="4" key="1">
    <citation type="submission" date="2016-09" db="EMBL/GenBank/DDBJ databases">
        <title>Streptomyces puniciscabiei strain:TW1S1 Genome sequencing and assembly.</title>
        <authorList>
            <person name="Kim M.-K."/>
            <person name="Kim S.B."/>
        </authorList>
    </citation>
    <scope>NUCLEOTIDE SEQUENCE [LARGE SCALE GENOMIC DNA]</scope>
    <source>
        <strain evidence="4">TW1S1</strain>
    </source>
</reference>
<accession>A0A1D7YAS9</accession>
<dbReference type="Proteomes" id="UP000094960">
    <property type="component" value="Chromosome"/>
</dbReference>
<dbReference type="KEGG" id="spun:BFF78_18200"/>
<organism evidence="3 4">
    <name type="scientific">Streptomyces fodineus</name>
    <dbReference type="NCBI Taxonomy" id="1904616"/>
    <lineage>
        <taxon>Bacteria</taxon>
        <taxon>Bacillati</taxon>
        <taxon>Actinomycetota</taxon>
        <taxon>Actinomycetes</taxon>
        <taxon>Kitasatosporales</taxon>
        <taxon>Streptomycetaceae</taxon>
        <taxon>Streptomyces</taxon>
    </lineage>
</organism>
<dbReference type="Pfam" id="PF00648">
    <property type="entry name" value="Peptidase_C2"/>
    <property type="match status" value="1"/>
</dbReference>
<keyword evidence="4" id="KW-1185">Reference proteome</keyword>
<proteinExistence type="predicted"/>
<sequence length="500" mass="54333">MPFAGFDIPKIRSLGGNLKTLGDNAGKLHSDISTVLTQAQSLLGGKPATTSPALEPLVGNPFSFFWPFGGSTLPGALGPELHDMSDSITRRCDQLEKCNELLAKGYAIDPALAFADENAPDEKKITDALADIAALDGKDFGDDGNRDDLDKIKDELNALTPAELDAFLAKVPAEDLRRYGDLAKKTDDSGMWWWESHDGIPDGEFRDHLSTLLKKAGPSHWAKLEAAFPGIQPGFDTTDAWLQGYNSQLNEGVKGMHYGMPTEPLFATPGKVDASSISQGQFADCWYIASLTATAQANPKFIAEGIKQNPNGTVDVRIWDKDGNQHWVTVTPDLPMDQNGNLVSAHGTGETWPAYYEKAFALMYGGDKGGTPDNHQGDKLYDRAEKGDYGATEWDNTNMAPPYVTGHDSKSLDNNLDAIKKSFEAHHPVIVATGSVDPKDVPNEWKGSFVSRHVFYVKGFTPDGKIILGNPWGGGAADVEATPDQYEKYFNTPQELQVAR</sequence>
<gene>
    <name evidence="3" type="ORF">BFF78_18200</name>
</gene>
<protein>
    <recommendedName>
        <fullName evidence="2">Calpain catalytic domain-containing protein</fullName>
    </recommendedName>
</protein>
<dbReference type="AlphaFoldDB" id="A0A1D7YAS9"/>
<dbReference type="PROSITE" id="PS50203">
    <property type="entry name" value="CALPAIN_CAT"/>
    <property type="match status" value="1"/>
</dbReference>
<dbReference type="EMBL" id="CP017248">
    <property type="protein sequence ID" value="AOR32738.1"/>
    <property type="molecule type" value="Genomic_DNA"/>
</dbReference>
<dbReference type="InterPro" id="IPR038765">
    <property type="entry name" value="Papain-like_cys_pep_sf"/>
</dbReference>
<dbReference type="SUPFAM" id="SSF54001">
    <property type="entry name" value="Cysteine proteinases"/>
    <property type="match status" value="1"/>
</dbReference>
<dbReference type="RefSeq" id="WP_069779326.1">
    <property type="nucleotide sequence ID" value="NZ_CP017248.1"/>
</dbReference>
<evidence type="ECO:0000256" key="1">
    <source>
        <dbReference type="PROSITE-ProRule" id="PRU00239"/>
    </source>
</evidence>
<keyword evidence="1" id="KW-0788">Thiol protease</keyword>
<dbReference type="GO" id="GO:0006508">
    <property type="term" value="P:proteolysis"/>
    <property type="evidence" value="ECO:0007669"/>
    <property type="project" value="UniProtKB-KW"/>
</dbReference>
<feature type="active site" evidence="1">
    <location>
        <position position="453"/>
    </location>
</feature>
<feature type="active site" evidence="1">
    <location>
        <position position="285"/>
    </location>
</feature>
<feature type="active site" evidence="1">
    <location>
        <position position="470"/>
    </location>
</feature>
<dbReference type="GO" id="GO:0004198">
    <property type="term" value="F:calcium-dependent cysteine-type endopeptidase activity"/>
    <property type="evidence" value="ECO:0007669"/>
    <property type="project" value="InterPro"/>
</dbReference>
<dbReference type="InterPro" id="IPR001300">
    <property type="entry name" value="Peptidase_C2_calpain_cat"/>
</dbReference>
<evidence type="ECO:0000313" key="3">
    <source>
        <dbReference type="EMBL" id="AOR32738.1"/>
    </source>
</evidence>
<name>A0A1D7YAS9_9ACTN</name>
<keyword evidence="1" id="KW-0645">Protease</keyword>
<feature type="domain" description="Calpain catalytic" evidence="2">
    <location>
        <begin position="275"/>
        <end position="473"/>
    </location>
</feature>
<evidence type="ECO:0000259" key="2">
    <source>
        <dbReference type="PROSITE" id="PS50203"/>
    </source>
</evidence>
<evidence type="ECO:0000313" key="4">
    <source>
        <dbReference type="Proteomes" id="UP000094960"/>
    </source>
</evidence>